<keyword evidence="3" id="KW-0106">Calcium</keyword>
<gene>
    <name evidence="5" type="ORF">HPB52_011964</name>
</gene>
<accession>A0A9D4T9S0</accession>
<dbReference type="InterPro" id="IPR018247">
    <property type="entry name" value="EF_Hand_1_Ca_BS"/>
</dbReference>
<sequence length="169" mass="18752">MFTQHQVQEFKEAFQFIDQDKDGFISKNDIRATFDSLGRLTNDTELESMISEAPGPINFTMFLTIFGDRITGVDDEEVIVNAFNLFDQGNGMCSEERLRQMLTTFGEKLNDQEVSGWMWAGAELGASLIPFDSQANDAFAEAPVDSAGNVDLKKFASILTKGVEEEEGA</sequence>
<reference evidence="5" key="2">
    <citation type="submission" date="2021-09" db="EMBL/GenBank/DDBJ databases">
        <authorList>
            <person name="Jia N."/>
            <person name="Wang J."/>
            <person name="Shi W."/>
            <person name="Du L."/>
            <person name="Sun Y."/>
            <person name="Zhan W."/>
            <person name="Jiang J."/>
            <person name="Wang Q."/>
            <person name="Zhang B."/>
            <person name="Ji P."/>
            <person name="Sakyi L.B."/>
            <person name="Cui X."/>
            <person name="Yuan T."/>
            <person name="Jiang B."/>
            <person name="Yang W."/>
            <person name="Lam T.T.-Y."/>
            <person name="Chang Q."/>
            <person name="Ding S."/>
            <person name="Wang X."/>
            <person name="Zhu J."/>
            <person name="Ruan X."/>
            <person name="Zhao L."/>
            <person name="Wei J."/>
            <person name="Que T."/>
            <person name="Du C."/>
            <person name="Cheng J."/>
            <person name="Dai P."/>
            <person name="Han X."/>
            <person name="Huang E."/>
            <person name="Gao Y."/>
            <person name="Liu J."/>
            <person name="Shao H."/>
            <person name="Ye R."/>
            <person name="Li L."/>
            <person name="Wei W."/>
            <person name="Wang X."/>
            <person name="Wang C."/>
            <person name="Huo Q."/>
            <person name="Li W."/>
            <person name="Guo W."/>
            <person name="Chen H."/>
            <person name="Chen S."/>
            <person name="Zhou L."/>
            <person name="Zhou L."/>
            <person name="Ni X."/>
            <person name="Tian J."/>
            <person name="Zhou Y."/>
            <person name="Sheng Y."/>
            <person name="Liu T."/>
            <person name="Pan Y."/>
            <person name="Xia L."/>
            <person name="Li J."/>
            <person name="Zhao F."/>
            <person name="Cao W."/>
        </authorList>
    </citation>
    <scope>NUCLEOTIDE SEQUENCE</scope>
    <source>
        <strain evidence="5">Rsan-2018</strain>
        <tissue evidence="5">Larvae</tissue>
    </source>
</reference>
<name>A0A9D4T9S0_RHISA</name>
<dbReference type="InterPro" id="IPR002048">
    <property type="entry name" value="EF_hand_dom"/>
</dbReference>
<dbReference type="PROSITE" id="PS00018">
    <property type="entry name" value="EF_HAND_1"/>
    <property type="match status" value="1"/>
</dbReference>
<keyword evidence="6" id="KW-1185">Reference proteome</keyword>
<evidence type="ECO:0000256" key="1">
    <source>
        <dbReference type="ARBA" id="ARBA00022723"/>
    </source>
</evidence>
<dbReference type="SMART" id="SM00054">
    <property type="entry name" value="EFh"/>
    <property type="match status" value="2"/>
</dbReference>
<dbReference type="InterPro" id="IPR011992">
    <property type="entry name" value="EF-hand-dom_pair"/>
</dbReference>
<dbReference type="PANTHER" id="PTHR23049">
    <property type="entry name" value="MYOSIN REGULATORY LIGHT CHAIN 2"/>
    <property type="match status" value="1"/>
</dbReference>
<evidence type="ECO:0000313" key="6">
    <source>
        <dbReference type="Proteomes" id="UP000821837"/>
    </source>
</evidence>
<dbReference type="AlphaFoldDB" id="A0A9D4T9S0"/>
<dbReference type="SUPFAM" id="SSF47473">
    <property type="entry name" value="EF-hand"/>
    <property type="match status" value="1"/>
</dbReference>
<dbReference type="PROSITE" id="PS50222">
    <property type="entry name" value="EF_HAND_2"/>
    <property type="match status" value="1"/>
</dbReference>
<evidence type="ECO:0000313" key="5">
    <source>
        <dbReference type="EMBL" id="KAH7983433.1"/>
    </source>
</evidence>
<dbReference type="Pfam" id="PF13405">
    <property type="entry name" value="EF-hand_6"/>
    <property type="match status" value="1"/>
</dbReference>
<dbReference type="FunFam" id="1.10.238.10:FF:000007">
    <property type="entry name" value="Putative myosin regulatory light chain sqh"/>
    <property type="match status" value="1"/>
</dbReference>
<protein>
    <recommendedName>
        <fullName evidence="4">EF-hand domain-containing protein</fullName>
    </recommendedName>
</protein>
<dbReference type="VEuPathDB" id="VectorBase:RSAN_042973"/>
<evidence type="ECO:0000259" key="4">
    <source>
        <dbReference type="PROSITE" id="PS50222"/>
    </source>
</evidence>
<proteinExistence type="predicted"/>
<comment type="caution">
    <text evidence="5">The sequence shown here is derived from an EMBL/GenBank/DDBJ whole genome shotgun (WGS) entry which is preliminary data.</text>
</comment>
<evidence type="ECO:0000256" key="3">
    <source>
        <dbReference type="ARBA" id="ARBA00022837"/>
    </source>
</evidence>
<dbReference type="GO" id="GO:0005509">
    <property type="term" value="F:calcium ion binding"/>
    <property type="evidence" value="ECO:0007669"/>
    <property type="project" value="InterPro"/>
</dbReference>
<reference evidence="5" key="1">
    <citation type="journal article" date="2020" name="Cell">
        <title>Large-Scale Comparative Analyses of Tick Genomes Elucidate Their Genetic Diversity and Vector Capacities.</title>
        <authorList>
            <consortium name="Tick Genome and Microbiome Consortium (TIGMIC)"/>
            <person name="Jia N."/>
            <person name="Wang J."/>
            <person name="Shi W."/>
            <person name="Du L."/>
            <person name="Sun Y."/>
            <person name="Zhan W."/>
            <person name="Jiang J.F."/>
            <person name="Wang Q."/>
            <person name="Zhang B."/>
            <person name="Ji P."/>
            <person name="Bell-Sakyi L."/>
            <person name="Cui X.M."/>
            <person name="Yuan T.T."/>
            <person name="Jiang B.G."/>
            <person name="Yang W.F."/>
            <person name="Lam T.T."/>
            <person name="Chang Q.C."/>
            <person name="Ding S.J."/>
            <person name="Wang X.J."/>
            <person name="Zhu J.G."/>
            <person name="Ruan X.D."/>
            <person name="Zhao L."/>
            <person name="Wei J.T."/>
            <person name="Ye R.Z."/>
            <person name="Que T.C."/>
            <person name="Du C.H."/>
            <person name="Zhou Y.H."/>
            <person name="Cheng J.X."/>
            <person name="Dai P.F."/>
            <person name="Guo W.B."/>
            <person name="Han X.H."/>
            <person name="Huang E.J."/>
            <person name="Li L.F."/>
            <person name="Wei W."/>
            <person name="Gao Y.C."/>
            <person name="Liu J.Z."/>
            <person name="Shao H.Z."/>
            <person name="Wang X."/>
            <person name="Wang C.C."/>
            <person name="Yang T.C."/>
            <person name="Huo Q.B."/>
            <person name="Li W."/>
            <person name="Chen H.Y."/>
            <person name="Chen S.E."/>
            <person name="Zhou L.G."/>
            <person name="Ni X.B."/>
            <person name="Tian J.H."/>
            <person name="Sheng Y."/>
            <person name="Liu T."/>
            <person name="Pan Y.S."/>
            <person name="Xia L.Y."/>
            <person name="Li J."/>
            <person name="Zhao F."/>
            <person name="Cao W.C."/>
        </authorList>
    </citation>
    <scope>NUCLEOTIDE SEQUENCE</scope>
    <source>
        <strain evidence="5">Rsan-2018</strain>
    </source>
</reference>
<evidence type="ECO:0000256" key="2">
    <source>
        <dbReference type="ARBA" id="ARBA00022737"/>
    </source>
</evidence>
<dbReference type="CDD" id="cd00051">
    <property type="entry name" value="EFh"/>
    <property type="match status" value="1"/>
</dbReference>
<dbReference type="Gene3D" id="1.10.238.10">
    <property type="entry name" value="EF-hand"/>
    <property type="match status" value="2"/>
</dbReference>
<keyword evidence="1" id="KW-0479">Metal-binding</keyword>
<dbReference type="GO" id="GO:0009791">
    <property type="term" value="P:post-embryonic development"/>
    <property type="evidence" value="ECO:0007669"/>
    <property type="project" value="UniProtKB-ARBA"/>
</dbReference>
<dbReference type="InterPro" id="IPR050403">
    <property type="entry name" value="Myosin_RLC"/>
</dbReference>
<keyword evidence="2" id="KW-0677">Repeat</keyword>
<dbReference type="Proteomes" id="UP000821837">
    <property type="component" value="Chromosome 1"/>
</dbReference>
<feature type="domain" description="EF-hand" evidence="4">
    <location>
        <begin position="5"/>
        <end position="40"/>
    </location>
</feature>
<organism evidence="5 6">
    <name type="scientific">Rhipicephalus sanguineus</name>
    <name type="common">Brown dog tick</name>
    <name type="synonym">Ixodes sanguineus</name>
    <dbReference type="NCBI Taxonomy" id="34632"/>
    <lineage>
        <taxon>Eukaryota</taxon>
        <taxon>Metazoa</taxon>
        <taxon>Ecdysozoa</taxon>
        <taxon>Arthropoda</taxon>
        <taxon>Chelicerata</taxon>
        <taxon>Arachnida</taxon>
        <taxon>Acari</taxon>
        <taxon>Parasitiformes</taxon>
        <taxon>Ixodida</taxon>
        <taxon>Ixodoidea</taxon>
        <taxon>Ixodidae</taxon>
        <taxon>Rhipicephalinae</taxon>
        <taxon>Rhipicephalus</taxon>
        <taxon>Rhipicephalus</taxon>
    </lineage>
</organism>
<dbReference type="EMBL" id="JABSTV010001245">
    <property type="protein sequence ID" value="KAH7983433.1"/>
    <property type="molecule type" value="Genomic_DNA"/>
</dbReference>